<dbReference type="FunFam" id="2.40.10.10:FF:000003">
    <property type="entry name" value="Transmembrane serine protease 3"/>
    <property type="match status" value="1"/>
</dbReference>
<comment type="caution">
    <text evidence="7">Lacks conserved residue(s) required for the propagation of feature annotation.</text>
</comment>
<evidence type="ECO:0000256" key="8">
    <source>
        <dbReference type="RuleBase" id="RU363034"/>
    </source>
</evidence>
<evidence type="ECO:0000313" key="12">
    <source>
        <dbReference type="Proteomes" id="UP000594262"/>
    </source>
</evidence>
<dbReference type="EnsemblMetazoa" id="CLYHEMT015387.1">
    <property type="protein sequence ID" value="CLYHEMP015387.1"/>
    <property type="gene ID" value="CLYHEMG015387"/>
</dbReference>
<dbReference type="InterPro" id="IPR001314">
    <property type="entry name" value="Peptidase_S1A"/>
</dbReference>
<evidence type="ECO:0000256" key="7">
    <source>
        <dbReference type="PROSITE-ProRule" id="PRU01005"/>
    </source>
</evidence>
<comment type="subcellular location">
    <subcellularLocation>
        <location evidence="1">Secreted</location>
    </subcellularLocation>
</comment>
<organism evidence="11 12">
    <name type="scientific">Clytia hemisphaerica</name>
    <dbReference type="NCBI Taxonomy" id="252671"/>
    <lineage>
        <taxon>Eukaryota</taxon>
        <taxon>Metazoa</taxon>
        <taxon>Cnidaria</taxon>
        <taxon>Hydrozoa</taxon>
        <taxon>Hydroidolina</taxon>
        <taxon>Leptothecata</taxon>
        <taxon>Obeliida</taxon>
        <taxon>Clytiidae</taxon>
        <taxon>Clytia</taxon>
    </lineage>
</organism>
<evidence type="ECO:0000256" key="1">
    <source>
        <dbReference type="ARBA" id="ARBA00004613"/>
    </source>
</evidence>
<dbReference type="InterPro" id="IPR018114">
    <property type="entry name" value="TRYPSIN_HIS"/>
</dbReference>
<dbReference type="InterPro" id="IPR033116">
    <property type="entry name" value="TRYPSIN_SER"/>
</dbReference>
<accession>A0A7M5X020</accession>
<protein>
    <submittedName>
        <fullName evidence="11">Uncharacterized protein</fullName>
    </submittedName>
</protein>
<keyword evidence="3 8" id="KW-0645">Protease</keyword>
<dbReference type="PANTHER" id="PTHR24264:SF65">
    <property type="entry name" value="SRCR DOMAIN-CONTAINING PROTEIN"/>
    <property type="match status" value="1"/>
</dbReference>
<dbReference type="PROSITE" id="PS51670">
    <property type="entry name" value="SHKT"/>
    <property type="match status" value="1"/>
</dbReference>
<dbReference type="PROSITE" id="PS00135">
    <property type="entry name" value="TRYPSIN_SER"/>
    <property type="match status" value="1"/>
</dbReference>
<dbReference type="GO" id="GO:0004252">
    <property type="term" value="F:serine-type endopeptidase activity"/>
    <property type="evidence" value="ECO:0007669"/>
    <property type="project" value="InterPro"/>
</dbReference>
<dbReference type="InterPro" id="IPR050127">
    <property type="entry name" value="Serine_Proteases_S1"/>
</dbReference>
<dbReference type="PROSITE" id="PS00134">
    <property type="entry name" value="TRYPSIN_HIS"/>
    <property type="match status" value="1"/>
</dbReference>
<sequence length="369" mass="41197">MSHGRCFDVVCRLGRGWVRNCQTPMTIYTTIFMFPFINDSKRLWELTNRSKKMKTIIALLAFTTLAAAQVCEDKQWYCPMYARMGYCKAEPQQMKLVCPKSCKMCGGDEKPDGSGSKPDQCGMPVAESRIIGGEVAKKDAWPWQISLYYNGQFMCGGSILSPRWVLTAAHCVDGFDYRGYQIVLGDYNRKTVDGDEQVYRAVRAFHHPNWMRPSELNNDMALIELDKPAVFNDHVQPICLPEAGEELAAGSECYITGWGQHDVGQSGPPAMVLKQALLKTVSQQTCYNKNTRNLGIHVTDHMICAGRGPRDPTSGCHGDSGGPFVCKSNGRWVLYGSVSWGSGYCKSSEAYTVFAKISSQVKWIESYAY</sequence>
<keyword evidence="12" id="KW-1185">Reference proteome</keyword>
<evidence type="ECO:0000256" key="5">
    <source>
        <dbReference type="ARBA" id="ARBA00022825"/>
    </source>
</evidence>
<proteinExistence type="predicted"/>
<dbReference type="InterPro" id="IPR009003">
    <property type="entry name" value="Peptidase_S1_PA"/>
</dbReference>
<evidence type="ECO:0000256" key="3">
    <source>
        <dbReference type="ARBA" id="ARBA00022670"/>
    </source>
</evidence>
<evidence type="ECO:0000313" key="11">
    <source>
        <dbReference type="EnsemblMetazoa" id="CLYHEMP015387.1"/>
    </source>
</evidence>
<dbReference type="Pfam" id="PF01549">
    <property type="entry name" value="ShK"/>
    <property type="match status" value="1"/>
</dbReference>
<dbReference type="Proteomes" id="UP000594262">
    <property type="component" value="Unplaced"/>
</dbReference>
<evidence type="ECO:0000259" key="9">
    <source>
        <dbReference type="PROSITE" id="PS50240"/>
    </source>
</evidence>
<dbReference type="OrthoDB" id="5918597at2759"/>
<dbReference type="SMART" id="SM00020">
    <property type="entry name" value="Tryp_SPc"/>
    <property type="match status" value="1"/>
</dbReference>
<feature type="domain" description="ShKT" evidence="10">
    <location>
        <begin position="71"/>
        <end position="105"/>
    </location>
</feature>
<dbReference type="CDD" id="cd00190">
    <property type="entry name" value="Tryp_SPc"/>
    <property type="match status" value="1"/>
</dbReference>
<feature type="disulfide bond" evidence="7">
    <location>
        <begin position="71"/>
        <end position="105"/>
    </location>
</feature>
<evidence type="ECO:0000256" key="4">
    <source>
        <dbReference type="ARBA" id="ARBA00022801"/>
    </source>
</evidence>
<dbReference type="InterPro" id="IPR001254">
    <property type="entry name" value="Trypsin_dom"/>
</dbReference>
<evidence type="ECO:0000256" key="2">
    <source>
        <dbReference type="ARBA" id="ARBA00022525"/>
    </source>
</evidence>
<dbReference type="GO" id="GO:0006508">
    <property type="term" value="P:proteolysis"/>
    <property type="evidence" value="ECO:0007669"/>
    <property type="project" value="UniProtKB-KW"/>
</dbReference>
<dbReference type="AlphaFoldDB" id="A0A7M5X020"/>
<dbReference type="PROSITE" id="PS50240">
    <property type="entry name" value="TRYPSIN_DOM"/>
    <property type="match status" value="1"/>
</dbReference>
<evidence type="ECO:0000256" key="6">
    <source>
        <dbReference type="ARBA" id="ARBA00023157"/>
    </source>
</evidence>
<keyword evidence="5 8" id="KW-0720">Serine protease</keyword>
<dbReference type="SMART" id="SM00254">
    <property type="entry name" value="ShKT"/>
    <property type="match status" value="1"/>
</dbReference>
<keyword evidence="4 8" id="KW-0378">Hydrolase</keyword>
<keyword evidence="6 7" id="KW-1015">Disulfide bond</keyword>
<dbReference type="SUPFAM" id="SSF50494">
    <property type="entry name" value="Trypsin-like serine proteases"/>
    <property type="match status" value="1"/>
</dbReference>
<dbReference type="GO" id="GO:0005615">
    <property type="term" value="C:extracellular space"/>
    <property type="evidence" value="ECO:0007669"/>
    <property type="project" value="TreeGrafter"/>
</dbReference>
<name>A0A7M5X020_9CNID</name>
<dbReference type="InterPro" id="IPR003582">
    <property type="entry name" value="ShKT_dom"/>
</dbReference>
<evidence type="ECO:0000259" key="10">
    <source>
        <dbReference type="PROSITE" id="PS51670"/>
    </source>
</evidence>
<reference evidence="11" key="1">
    <citation type="submission" date="2021-01" db="UniProtKB">
        <authorList>
            <consortium name="EnsemblMetazoa"/>
        </authorList>
    </citation>
    <scope>IDENTIFICATION</scope>
</reference>
<dbReference type="PRINTS" id="PR00722">
    <property type="entry name" value="CHYMOTRYPSIN"/>
</dbReference>
<dbReference type="InterPro" id="IPR043504">
    <property type="entry name" value="Peptidase_S1_PA_chymotrypsin"/>
</dbReference>
<dbReference type="Pfam" id="PF00089">
    <property type="entry name" value="Trypsin"/>
    <property type="match status" value="1"/>
</dbReference>
<dbReference type="Gene3D" id="2.40.10.10">
    <property type="entry name" value="Trypsin-like serine proteases"/>
    <property type="match status" value="1"/>
</dbReference>
<dbReference type="PANTHER" id="PTHR24264">
    <property type="entry name" value="TRYPSIN-RELATED"/>
    <property type="match status" value="1"/>
</dbReference>
<feature type="domain" description="Peptidase S1" evidence="9">
    <location>
        <begin position="130"/>
        <end position="369"/>
    </location>
</feature>
<keyword evidence="2" id="KW-0964">Secreted</keyword>